<sequence>MATSEKDLMAACFAFFAVFLAVTAGVPAPASAASEDAELIRWLTPEELKALPPQQKPILFDFTASWCRPCQLLDKEVFRDKHLAKFISEKFVTVRVWDRRREDGHNPELVDKLKQLYGINSFPTLVITDVQGVPLVRTSGYGPGMQQLIYQVLLDGLREFKKANKEKRKP</sequence>
<feature type="signal peptide" evidence="1">
    <location>
        <begin position="1"/>
        <end position="32"/>
    </location>
</feature>
<evidence type="ECO:0000313" key="3">
    <source>
        <dbReference type="EMBL" id="KDA54458.1"/>
    </source>
</evidence>
<gene>
    <name evidence="3" type="ORF">EG19_12140</name>
</gene>
<accession>A0A062XUF7</accession>
<evidence type="ECO:0000259" key="2">
    <source>
        <dbReference type="PROSITE" id="PS51352"/>
    </source>
</evidence>
<dbReference type="EMBL" id="JMFG01000008">
    <property type="protein sequence ID" value="KDA54458.1"/>
    <property type="molecule type" value="Genomic_DNA"/>
</dbReference>
<keyword evidence="1" id="KW-0732">Signal</keyword>
<dbReference type="RefSeq" id="WP_038047759.1">
    <property type="nucleotide sequence ID" value="NZ_JMFG01000008.1"/>
</dbReference>
<dbReference type="AlphaFoldDB" id="A0A062XUF7"/>
<evidence type="ECO:0000256" key="1">
    <source>
        <dbReference type="SAM" id="SignalP"/>
    </source>
</evidence>
<dbReference type="PROSITE" id="PS51352">
    <property type="entry name" value="THIOREDOXIN_2"/>
    <property type="match status" value="1"/>
</dbReference>
<feature type="domain" description="Thioredoxin" evidence="2">
    <location>
        <begin position="22"/>
        <end position="159"/>
    </location>
</feature>
<comment type="caution">
    <text evidence="3">The sequence shown here is derived from an EMBL/GenBank/DDBJ whole genome shotgun (WGS) entry which is preliminary data.</text>
</comment>
<reference evidence="3 4" key="1">
    <citation type="submission" date="2014-04" db="EMBL/GenBank/DDBJ databases">
        <title>The Genome Sequence of Thermoanaerobaculum aquaticum MP-01, The First Cultivated Group 23 Acidobacterium.</title>
        <authorList>
            <person name="Stamps B.W."/>
            <person name="Losey N.A."/>
            <person name="Lawson P.A."/>
            <person name="Stevenson B.S."/>
        </authorList>
    </citation>
    <scope>NUCLEOTIDE SEQUENCE [LARGE SCALE GENOMIC DNA]</scope>
    <source>
        <strain evidence="3 4">MP-01</strain>
    </source>
</reference>
<dbReference type="Pfam" id="PF13098">
    <property type="entry name" value="Thioredoxin_2"/>
    <property type="match status" value="1"/>
</dbReference>
<proteinExistence type="predicted"/>
<name>A0A062XUF7_9BACT</name>
<dbReference type="InterPro" id="IPR012336">
    <property type="entry name" value="Thioredoxin-like_fold"/>
</dbReference>
<organism evidence="3 4">
    <name type="scientific">Thermoanaerobaculum aquaticum</name>
    <dbReference type="NCBI Taxonomy" id="1312852"/>
    <lineage>
        <taxon>Bacteria</taxon>
        <taxon>Pseudomonadati</taxon>
        <taxon>Acidobacteriota</taxon>
        <taxon>Thermoanaerobaculia</taxon>
        <taxon>Thermoanaerobaculales</taxon>
        <taxon>Thermoanaerobaculaceae</taxon>
        <taxon>Thermoanaerobaculum</taxon>
    </lineage>
</organism>
<dbReference type="SUPFAM" id="SSF52833">
    <property type="entry name" value="Thioredoxin-like"/>
    <property type="match status" value="1"/>
</dbReference>
<protein>
    <recommendedName>
        <fullName evidence="2">Thioredoxin domain-containing protein</fullName>
    </recommendedName>
</protein>
<dbReference type="InterPro" id="IPR013766">
    <property type="entry name" value="Thioredoxin_domain"/>
</dbReference>
<feature type="chain" id="PRO_5001616389" description="Thioredoxin domain-containing protein" evidence="1">
    <location>
        <begin position="33"/>
        <end position="170"/>
    </location>
</feature>
<dbReference type="InterPro" id="IPR036249">
    <property type="entry name" value="Thioredoxin-like_sf"/>
</dbReference>
<dbReference type="Proteomes" id="UP000027284">
    <property type="component" value="Unassembled WGS sequence"/>
</dbReference>
<dbReference type="OrthoDB" id="7629852at2"/>
<evidence type="ECO:0000313" key="4">
    <source>
        <dbReference type="Proteomes" id="UP000027284"/>
    </source>
</evidence>
<dbReference type="STRING" id="1312852.EG19_12140"/>
<keyword evidence="4" id="KW-1185">Reference proteome</keyword>
<dbReference type="Gene3D" id="3.40.30.10">
    <property type="entry name" value="Glutaredoxin"/>
    <property type="match status" value="1"/>
</dbReference>